<organism evidence="7 8">
    <name type="scientific">candidate division WWE3 bacterium CG23_combo_of_CG06-09_8_20_14_all_40_14</name>
    <dbReference type="NCBI Taxonomy" id="1975095"/>
    <lineage>
        <taxon>Bacteria</taxon>
        <taxon>Katanobacteria</taxon>
    </lineage>
</organism>
<dbReference type="AlphaFoldDB" id="A0A2G9XBX3"/>
<dbReference type="Proteomes" id="UP000231388">
    <property type="component" value="Unassembled WGS sequence"/>
</dbReference>
<feature type="domain" description="Zinc finger DksA/TraR C4-type" evidence="6">
    <location>
        <begin position="280"/>
        <end position="309"/>
    </location>
</feature>
<evidence type="ECO:0000256" key="2">
    <source>
        <dbReference type="ARBA" id="ARBA00022771"/>
    </source>
</evidence>
<keyword evidence="5" id="KW-0472">Membrane</keyword>
<dbReference type="GO" id="GO:0008270">
    <property type="term" value="F:zinc ion binding"/>
    <property type="evidence" value="ECO:0007669"/>
    <property type="project" value="UniProtKB-KW"/>
</dbReference>
<feature type="transmembrane region" description="Helical" evidence="5">
    <location>
        <begin position="77"/>
        <end position="98"/>
    </location>
</feature>
<protein>
    <recommendedName>
        <fullName evidence="6">Zinc finger DksA/TraR C4-type domain-containing protein</fullName>
    </recommendedName>
</protein>
<dbReference type="InterPro" id="IPR000962">
    <property type="entry name" value="Znf_DskA_TraR"/>
</dbReference>
<name>A0A2G9XBX3_UNCKA</name>
<evidence type="ECO:0000313" key="8">
    <source>
        <dbReference type="Proteomes" id="UP000231388"/>
    </source>
</evidence>
<feature type="transmembrane region" description="Helical" evidence="5">
    <location>
        <begin position="37"/>
        <end position="65"/>
    </location>
</feature>
<gene>
    <name evidence="7" type="ORF">COX53_02330</name>
</gene>
<feature type="zinc finger region" description="dksA C4-type" evidence="4">
    <location>
        <begin position="285"/>
        <end position="309"/>
    </location>
</feature>
<keyword evidence="5" id="KW-0812">Transmembrane</keyword>
<dbReference type="PANTHER" id="PTHR33823">
    <property type="entry name" value="RNA POLYMERASE-BINDING TRANSCRIPTION FACTOR DKSA-RELATED"/>
    <property type="match status" value="1"/>
</dbReference>
<feature type="transmembrane region" description="Helical" evidence="5">
    <location>
        <begin position="143"/>
        <end position="166"/>
    </location>
</feature>
<reference evidence="7 8" key="1">
    <citation type="submission" date="2017-09" db="EMBL/GenBank/DDBJ databases">
        <title>Depth-based differentiation of microbial function through sediment-hosted aquifers and enrichment of novel symbionts in the deep terrestrial subsurface.</title>
        <authorList>
            <person name="Probst A.J."/>
            <person name="Ladd B."/>
            <person name="Jarett J.K."/>
            <person name="Geller-Mcgrath D.E."/>
            <person name="Sieber C.M."/>
            <person name="Emerson J.B."/>
            <person name="Anantharaman K."/>
            <person name="Thomas B.C."/>
            <person name="Malmstrom R."/>
            <person name="Stieglmeier M."/>
            <person name="Klingl A."/>
            <person name="Woyke T."/>
            <person name="Ryan C.M."/>
            <person name="Banfield J.F."/>
        </authorList>
    </citation>
    <scope>NUCLEOTIDE SEQUENCE [LARGE SCALE GENOMIC DNA]</scope>
    <source>
        <strain evidence="7">CG23_combo_of_CG06-09_8_20_14_all_40_14</strain>
    </source>
</reference>
<evidence type="ECO:0000256" key="3">
    <source>
        <dbReference type="ARBA" id="ARBA00022833"/>
    </source>
</evidence>
<dbReference type="Pfam" id="PF01258">
    <property type="entry name" value="zf-dskA_traR"/>
    <property type="match status" value="1"/>
</dbReference>
<evidence type="ECO:0000256" key="1">
    <source>
        <dbReference type="ARBA" id="ARBA00022723"/>
    </source>
</evidence>
<evidence type="ECO:0000256" key="4">
    <source>
        <dbReference type="PROSITE-ProRule" id="PRU00510"/>
    </source>
</evidence>
<keyword evidence="2" id="KW-0863">Zinc-finger</keyword>
<keyword evidence="3" id="KW-0862">Zinc</keyword>
<dbReference type="PROSITE" id="PS51128">
    <property type="entry name" value="ZF_DKSA_2"/>
    <property type="match status" value="1"/>
</dbReference>
<evidence type="ECO:0000313" key="7">
    <source>
        <dbReference type="EMBL" id="PIP04464.1"/>
    </source>
</evidence>
<dbReference type="EMBL" id="PCQY01000029">
    <property type="protein sequence ID" value="PIP04464.1"/>
    <property type="molecule type" value="Genomic_DNA"/>
</dbReference>
<sequence>MNQLLPYIISFPPSFYVFWILAKEEGFIDEDIFDLSFFLIFAGVLFRILSAPVYGFLGSLILLILFVKIKRWSLKKVGDTIIIPFVLFLCLLFAFNAIMHFSGYSLILSGIFVLMLGFLVYLRKNYFFGVSAKKAGTSRFFGTFLSGFLFYLGLILVCLTVIIFLQKDLFEWVVYLSLFVWAVIGIIMETRKEKNSKMIKEQIIDRIKAQLLKKKEALEKEEKLIDMEDSYKVAGRDSDNADILGDVGEDVSHEITMFTLGVIKKIKEQVGKALARIRTGKYGICEKCGKKIDPARMKAYPETTLCLTCSHLS</sequence>
<proteinExistence type="predicted"/>
<evidence type="ECO:0000259" key="6">
    <source>
        <dbReference type="Pfam" id="PF01258"/>
    </source>
</evidence>
<feature type="transmembrane region" description="Helical" evidence="5">
    <location>
        <begin position="172"/>
        <end position="190"/>
    </location>
</feature>
<dbReference type="Gene3D" id="1.20.120.910">
    <property type="entry name" value="DksA, coiled-coil domain"/>
    <property type="match status" value="1"/>
</dbReference>
<keyword evidence="5" id="KW-1133">Transmembrane helix</keyword>
<keyword evidence="1" id="KW-0479">Metal-binding</keyword>
<dbReference type="InterPro" id="IPR020458">
    <property type="entry name" value="Znf_DskA_TraR_CS"/>
</dbReference>
<dbReference type="PROSITE" id="PS01102">
    <property type="entry name" value="ZF_DKSA_1"/>
    <property type="match status" value="1"/>
</dbReference>
<evidence type="ECO:0000256" key="5">
    <source>
        <dbReference type="SAM" id="Phobius"/>
    </source>
</evidence>
<accession>A0A2G9XBX3</accession>
<comment type="caution">
    <text evidence="7">The sequence shown here is derived from an EMBL/GenBank/DDBJ whole genome shotgun (WGS) entry which is preliminary data.</text>
</comment>
<feature type="transmembrane region" description="Helical" evidence="5">
    <location>
        <begin position="104"/>
        <end position="122"/>
    </location>
</feature>
<dbReference type="SUPFAM" id="SSF57716">
    <property type="entry name" value="Glucocorticoid receptor-like (DNA-binding domain)"/>
    <property type="match status" value="1"/>
</dbReference>